<dbReference type="PANTHER" id="PTHR48073">
    <property type="entry name" value="O-SUCCINYLBENZOATE SYNTHASE-RELATED"/>
    <property type="match status" value="1"/>
</dbReference>
<keyword evidence="1" id="KW-0479">Metal-binding</keyword>
<dbReference type="SFLD" id="SFLDG00180">
    <property type="entry name" value="muconate_cycloisomerase"/>
    <property type="match status" value="1"/>
</dbReference>
<dbReference type="InterPro" id="IPR036849">
    <property type="entry name" value="Enolase-like_C_sf"/>
</dbReference>
<name>A0ABW2SV06_9ACTN</name>
<comment type="caution">
    <text evidence="3">The sequence shown here is derived from an EMBL/GenBank/DDBJ whole genome shotgun (WGS) entry which is preliminary data.</text>
</comment>
<evidence type="ECO:0000256" key="1">
    <source>
        <dbReference type="ARBA" id="ARBA00022723"/>
    </source>
</evidence>
<dbReference type="SUPFAM" id="SSF51604">
    <property type="entry name" value="Enolase C-terminal domain-like"/>
    <property type="match status" value="1"/>
</dbReference>
<keyword evidence="4" id="KW-1185">Reference proteome</keyword>
<organism evidence="3 4">
    <name type="scientific">Streptosporangium amethystogenes subsp. fukuiense</name>
    <dbReference type="NCBI Taxonomy" id="698418"/>
    <lineage>
        <taxon>Bacteria</taxon>
        <taxon>Bacillati</taxon>
        <taxon>Actinomycetota</taxon>
        <taxon>Actinomycetes</taxon>
        <taxon>Streptosporangiales</taxon>
        <taxon>Streptosporangiaceae</taxon>
        <taxon>Streptosporangium</taxon>
    </lineage>
</organism>
<dbReference type="RefSeq" id="WP_364156578.1">
    <property type="nucleotide sequence ID" value="NZ_JBHSIJ010000002.1"/>
</dbReference>
<evidence type="ECO:0000259" key="2">
    <source>
        <dbReference type="SMART" id="SM00922"/>
    </source>
</evidence>
<dbReference type="Gene3D" id="3.20.20.120">
    <property type="entry name" value="Enolase-like C-terminal domain"/>
    <property type="match status" value="1"/>
</dbReference>
<dbReference type="Gene3D" id="3.30.390.10">
    <property type="entry name" value="Enolase-like, N-terminal domain"/>
    <property type="match status" value="1"/>
</dbReference>
<protein>
    <submittedName>
        <fullName evidence="3">Enolase C-terminal domain-like protein</fullName>
    </submittedName>
</protein>
<dbReference type="EMBL" id="JBHTEE010000001">
    <property type="protein sequence ID" value="MFC7599818.1"/>
    <property type="molecule type" value="Genomic_DNA"/>
</dbReference>
<dbReference type="Proteomes" id="UP001596514">
    <property type="component" value="Unassembled WGS sequence"/>
</dbReference>
<evidence type="ECO:0000313" key="3">
    <source>
        <dbReference type="EMBL" id="MFC7599818.1"/>
    </source>
</evidence>
<sequence length="335" mass="34797">MRLDWEIVPLRLREPFRISRSTMSARDTVRVALHHDGVTGYGEIVTSVHLGLDVPRVTAALDGLGTWPDPETLLAELPGLPCPPGVLAGLDAAVLDLIGGRDGLPVHRLAGSPSWQPVPTAYTIGICGTERAAETARRLHARGFTVLKIKAGSPDPDDDVARVAAVRAAAPGARLLLDPNGAWSAERAVGLLERMPYLDAVEQPIPPGRPDLLAWIGARSPIPVIADEDAGGAAEVERLAGAVQGVNIKPARCGGVLAALGAIAAARRGGMDVMLGCLVSSSLGIAPAAHLAGQARWVDLDGHLLLARDPWTGLGGEDGVLRLSGRPGLGVRPAT</sequence>
<dbReference type="PANTHER" id="PTHR48073:SF2">
    <property type="entry name" value="O-SUCCINYLBENZOATE SYNTHASE"/>
    <property type="match status" value="1"/>
</dbReference>
<gene>
    <name evidence="3" type="ORF">ACFQVD_06835</name>
</gene>
<dbReference type="SMART" id="SM00922">
    <property type="entry name" value="MR_MLE"/>
    <property type="match status" value="1"/>
</dbReference>
<dbReference type="Pfam" id="PF13378">
    <property type="entry name" value="MR_MLE_C"/>
    <property type="match status" value="1"/>
</dbReference>
<proteinExistence type="predicted"/>
<reference evidence="4" key="1">
    <citation type="journal article" date="2019" name="Int. J. Syst. Evol. Microbiol.">
        <title>The Global Catalogue of Microorganisms (GCM) 10K type strain sequencing project: providing services to taxonomists for standard genome sequencing and annotation.</title>
        <authorList>
            <consortium name="The Broad Institute Genomics Platform"/>
            <consortium name="The Broad Institute Genome Sequencing Center for Infectious Disease"/>
            <person name="Wu L."/>
            <person name="Ma J."/>
        </authorList>
    </citation>
    <scope>NUCLEOTIDE SEQUENCE [LARGE SCALE GENOMIC DNA]</scope>
    <source>
        <strain evidence="4">JCM 10083</strain>
    </source>
</reference>
<accession>A0ABW2SV06</accession>
<dbReference type="InterPro" id="IPR029017">
    <property type="entry name" value="Enolase-like_N"/>
</dbReference>
<dbReference type="SUPFAM" id="SSF54826">
    <property type="entry name" value="Enolase N-terminal domain-like"/>
    <property type="match status" value="1"/>
</dbReference>
<evidence type="ECO:0000313" key="4">
    <source>
        <dbReference type="Proteomes" id="UP001596514"/>
    </source>
</evidence>
<dbReference type="InterPro" id="IPR029065">
    <property type="entry name" value="Enolase_C-like"/>
</dbReference>
<dbReference type="SFLD" id="SFLDS00001">
    <property type="entry name" value="Enolase"/>
    <property type="match status" value="1"/>
</dbReference>
<dbReference type="InterPro" id="IPR013342">
    <property type="entry name" value="Mandelate_racemase_C"/>
</dbReference>
<feature type="domain" description="Mandelate racemase/muconate lactonizing enzyme C-terminal" evidence="2">
    <location>
        <begin position="129"/>
        <end position="223"/>
    </location>
</feature>